<evidence type="ECO:0000313" key="2">
    <source>
        <dbReference type="EMBL" id="SFS04019.1"/>
    </source>
</evidence>
<gene>
    <name evidence="2" type="ORF">SAMN05444714_0626</name>
</gene>
<dbReference type="EMBL" id="FOZM01000001">
    <property type="protein sequence ID" value="SFS04019.1"/>
    <property type="molecule type" value="Genomic_DNA"/>
</dbReference>
<dbReference type="AlphaFoldDB" id="A0A1I6LKP5"/>
<organism evidence="2 3">
    <name type="scientific">Yoonia litorea</name>
    <dbReference type="NCBI Taxonomy" id="1123755"/>
    <lineage>
        <taxon>Bacteria</taxon>
        <taxon>Pseudomonadati</taxon>
        <taxon>Pseudomonadota</taxon>
        <taxon>Alphaproteobacteria</taxon>
        <taxon>Rhodobacterales</taxon>
        <taxon>Paracoccaceae</taxon>
        <taxon>Yoonia</taxon>
    </lineage>
</organism>
<proteinExistence type="predicted"/>
<feature type="chain" id="PRO_5011505177" description="VWFA domain-containing protein" evidence="1">
    <location>
        <begin position="18"/>
        <end position="243"/>
    </location>
</feature>
<dbReference type="STRING" id="1123755.SAMN05444714_0626"/>
<accession>A0A1I6LKP5</accession>
<feature type="signal peptide" evidence="1">
    <location>
        <begin position="1"/>
        <end position="17"/>
    </location>
</feature>
<name>A0A1I6LKP5_9RHOB</name>
<sequence>MIRLLVTLLLLPGMAQAVCRQALSLGLDVSRSVDAAEYRLQLDGVAAALNADAVQEIFFLQPGAPIRIHVFEWSGPVNQTEIVPWTAIRTPADLASVTSTLANHDRTPAAPTTAIGSAILQGFAYLSTQSDCWKRTLDLSGDGETNTGPLPQNITEDQRPSGVTVNGLVIGAGDLRGDDERFSDIKQLSSYYRVNVIRGPGAFVEVALGYEDYAAAMERKLLRELSSLAIGQLITDKPRDVLE</sequence>
<dbReference type="Pfam" id="PF06707">
    <property type="entry name" value="DUF1194"/>
    <property type="match status" value="1"/>
</dbReference>
<evidence type="ECO:0000313" key="3">
    <source>
        <dbReference type="Proteomes" id="UP000198926"/>
    </source>
</evidence>
<dbReference type="InterPro" id="IPR036465">
    <property type="entry name" value="vWFA_dom_sf"/>
</dbReference>
<dbReference type="InterPro" id="IPR010607">
    <property type="entry name" value="DUF1194"/>
</dbReference>
<dbReference type="SUPFAM" id="SSF53300">
    <property type="entry name" value="vWA-like"/>
    <property type="match status" value="1"/>
</dbReference>
<keyword evidence="3" id="KW-1185">Reference proteome</keyword>
<dbReference type="Gene3D" id="3.40.50.410">
    <property type="entry name" value="von Willebrand factor, type A domain"/>
    <property type="match status" value="1"/>
</dbReference>
<reference evidence="2 3" key="1">
    <citation type="submission" date="2016-10" db="EMBL/GenBank/DDBJ databases">
        <authorList>
            <person name="de Groot N.N."/>
        </authorList>
    </citation>
    <scope>NUCLEOTIDE SEQUENCE [LARGE SCALE GENOMIC DNA]</scope>
    <source>
        <strain evidence="2 3">DSM 29433</strain>
    </source>
</reference>
<evidence type="ECO:0000256" key="1">
    <source>
        <dbReference type="SAM" id="SignalP"/>
    </source>
</evidence>
<dbReference type="RefSeq" id="WP_242649725.1">
    <property type="nucleotide sequence ID" value="NZ_FOZM01000001.1"/>
</dbReference>
<evidence type="ECO:0008006" key="4">
    <source>
        <dbReference type="Google" id="ProtNLM"/>
    </source>
</evidence>
<protein>
    <recommendedName>
        <fullName evidence="4">VWFA domain-containing protein</fullName>
    </recommendedName>
</protein>
<keyword evidence="1" id="KW-0732">Signal</keyword>
<dbReference type="Proteomes" id="UP000198926">
    <property type="component" value="Unassembled WGS sequence"/>
</dbReference>